<evidence type="ECO:0000313" key="2">
    <source>
        <dbReference type="EMBL" id="MCE7008541.1"/>
    </source>
</evidence>
<feature type="compositionally biased region" description="Gly residues" evidence="1">
    <location>
        <begin position="13"/>
        <end position="49"/>
    </location>
</feature>
<evidence type="ECO:0000256" key="1">
    <source>
        <dbReference type="SAM" id="MobiDB-lite"/>
    </source>
</evidence>
<organism evidence="2 3">
    <name type="scientific">Kibdelosporangium philippinense</name>
    <dbReference type="NCBI Taxonomy" id="211113"/>
    <lineage>
        <taxon>Bacteria</taxon>
        <taxon>Bacillati</taxon>
        <taxon>Actinomycetota</taxon>
        <taxon>Actinomycetes</taxon>
        <taxon>Pseudonocardiales</taxon>
        <taxon>Pseudonocardiaceae</taxon>
        <taxon>Kibdelosporangium</taxon>
    </lineage>
</organism>
<proteinExistence type="predicted"/>
<gene>
    <name evidence="2" type="ORF">LWC34_37875</name>
</gene>
<dbReference type="Proteomes" id="UP001521150">
    <property type="component" value="Unassembled WGS sequence"/>
</dbReference>
<dbReference type="EMBL" id="JAJVCN010000003">
    <property type="protein sequence ID" value="MCE7008541.1"/>
    <property type="molecule type" value="Genomic_DNA"/>
</dbReference>
<reference evidence="2 3" key="1">
    <citation type="submission" date="2021-12" db="EMBL/GenBank/DDBJ databases">
        <title>Genome sequence of Kibdelosporangium philippinense ATCC 49844.</title>
        <authorList>
            <person name="Fedorov E.A."/>
            <person name="Omeragic M."/>
            <person name="Shalygina K.F."/>
            <person name="Maclea K.S."/>
        </authorList>
    </citation>
    <scope>NUCLEOTIDE SEQUENCE [LARGE SCALE GENOMIC DNA]</scope>
    <source>
        <strain evidence="2 3">ATCC 49844</strain>
    </source>
</reference>
<name>A0ABS8ZL62_9PSEU</name>
<protein>
    <submittedName>
        <fullName evidence="2">Uncharacterized protein</fullName>
    </submittedName>
</protein>
<feature type="region of interest" description="Disordered" evidence="1">
    <location>
        <begin position="1"/>
        <end position="126"/>
    </location>
</feature>
<evidence type="ECO:0000313" key="3">
    <source>
        <dbReference type="Proteomes" id="UP001521150"/>
    </source>
</evidence>
<sequence length="126" mass="11523">MIGPLGVPHDDTGSGGRSGSGAGTGMGPGGRGPGGGGPGTGGPGAGGRPVVGPVGEPIAGAGPGARGGSIAGRGGPGGVPMGAVPGKGQGSEDEEHERASFLQEPDPESVFGTDEITAPPVIGGQP</sequence>
<dbReference type="RefSeq" id="WP_233731040.1">
    <property type="nucleotide sequence ID" value="NZ_JAJVCN010000003.1"/>
</dbReference>
<feature type="compositionally biased region" description="Low complexity" evidence="1">
    <location>
        <begin position="50"/>
        <end position="60"/>
    </location>
</feature>
<comment type="caution">
    <text evidence="2">The sequence shown here is derived from an EMBL/GenBank/DDBJ whole genome shotgun (WGS) entry which is preliminary data.</text>
</comment>
<accession>A0ABS8ZL62</accession>
<feature type="compositionally biased region" description="Gly residues" evidence="1">
    <location>
        <begin position="61"/>
        <end position="89"/>
    </location>
</feature>
<keyword evidence="3" id="KW-1185">Reference proteome</keyword>